<dbReference type="Pfam" id="PF00149">
    <property type="entry name" value="Metallophos"/>
    <property type="match status" value="1"/>
</dbReference>
<dbReference type="InterPro" id="IPR004843">
    <property type="entry name" value="Calcineurin-like_PHP"/>
</dbReference>
<organism evidence="2 3">
    <name type="scientific">Bombardia bombarda</name>
    <dbReference type="NCBI Taxonomy" id="252184"/>
    <lineage>
        <taxon>Eukaryota</taxon>
        <taxon>Fungi</taxon>
        <taxon>Dikarya</taxon>
        <taxon>Ascomycota</taxon>
        <taxon>Pezizomycotina</taxon>
        <taxon>Sordariomycetes</taxon>
        <taxon>Sordariomycetidae</taxon>
        <taxon>Sordariales</taxon>
        <taxon>Lasiosphaeriaceae</taxon>
        <taxon>Bombardia</taxon>
    </lineage>
</organism>
<dbReference type="CDD" id="cd07379">
    <property type="entry name" value="MPP_239FB"/>
    <property type="match status" value="1"/>
</dbReference>
<proteinExistence type="predicted"/>
<name>A0AA39WGP9_9PEZI</name>
<dbReference type="InterPro" id="IPR051693">
    <property type="entry name" value="UPF0046_metallophosphoest"/>
</dbReference>
<comment type="caution">
    <text evidence="2">The sequence shown here is derived from an EMBL/GenBank/DDBJ whole genome shotgun (WGS) entry which is preliminary data.</text>
</comment>
<evidence type="ECO:0000313" key="3">
    <source>
        <dbReference type="Proteomes" id="UP001174934"/>
    </source>
</evidence>
<dbReference type="Proteomes" id="UP001174934">
    <property type="component" value="Unassembled WGS sequence"/>
</dbReference>
<evidence type="ECO:0000259" key="1">
    <source>
        <dbReference type="Pfam" id="PF00149"/>
    </source>
</evidence>
<dbReference type="EMBL" id="JAULSR010000007">
    <property type="protein sequence ID" value="KAK0615086.1"/>
    <property type="molecule type" value="Genomic_DNA"/>
</dbReference>
<dbReference type="InterPro" id="IPR029052">
    <property type="entry name" value="Metallo-depent_PP-like"/>
</dbReference>
<dbReference type="SUPFAM" id="SSF56300">
    <property type="entry name" value="Metallo-dependent phosphatases"/>
    <property type="match status" value="1"/>
</dbReference>
<sequence length="295" mass="31976">MFTPRPNDNDLSALFHPTGPDATTVSVVCISDTHNTRPDAPTGDILIHAGDMTQSGSFTEIQATLDWLNVQPHAHKIVVGGNHDVLLDSTRDAQHVAGAEVARDERERLDWGGIIYLEGRGTTVQVRCGNGEMREVKVYGSPRSVRNGNWAFQYPRGDDGWGSAGGQRGDNGEIPEDVDILITHGPPKAHLDLMGLGCEHLLREVWRVKPKLHVFGHVHAGYGLEVLRFGALQEAYEGVVVSRGGMKGLGQLVMGLVLSFLRVGGAGGRETLLVNAAVVGGLRDEQSRRARKVYI</sequence>
<reference evidence="2" key="1">
    <citation type="submission" date="2023-06" db="EMBL/GenBank/DDBJ databases">
        <title>Genome-scale phylogeny and comparative genomics of the fungal order Sordariales.</title>
        <authorList>
            <consortium name="Lawrence Berkeley National Laboratory"/>
            <person name="Hensen N."/>
            <person name="Bonometti L."/>
            <person name="Westerberg I."/>
            <person name="Brannstrom I.O."/>
            <person name="Guillou S."/>
            <person name="Cros-Aarteil S."/>
            <person name="Calhoun S."/>
            <person name="Haridas S."/>
            <person name="Kuo A."/>
            <person name="Mondo S."/>
            <person name="Pangilinan J."/>
            <person name="Riley R."/>
            <person name="LaButti K."/>
            <person name="Andreopoulos B."/>
            <person name="Lipzen A."/>
            <person name="Chen C."/>
            <person name="Yanf M."/>
            <person name="Daum C."/>
            <person name="Ng V."/>
            <person name="Clum A."/>
            <person name="Steindorff A."/>
            <person name="Ohm R."/>
            <person name="Martin F."/>
            <person name="Silar P."/>
            <person name="Natvig D."/>
            <person name="Lalanne C."/>
            <person name="Gautier V."/>
            <person name="Ament-velasquez S.L."/>
            <person name="Kruys A."/>
            <person name="Hutchinson M.I."/>
            <person name="Powell A.J."/>
            <person name="Barry K."/>
            <person name="Miller A.N."/>
            <person name="Grigoriev I.V."/>
            <person name="Debuchy R."/>
            <person name="Gladieux P."/>
            <person name="Thoren M.H."/>
            <person name="Johannesson H."/>
        </authorList>
    </citation>
    <scope>NUCLEOTIDE SEQUENCE</scope>
    <source>
        <strain evidence="2">SMH3391-2</strain>
    </source>
</reference>
<dbReference type="AlphaFoldDB" id="A0AA39WGP9"/>
<evidence type="ECO:0000313" key="2">
    <source>
        <dbReference type="EMBL" id="KAK0615086.1"/>
    </source>
</evidence>
<accession>A0AA39WGP9</accession>
<dbReference type="PANTHER" id="PTHR12905">
    <property type="entry name" value="METALLOPHOSPHOESTERASE"/>
    <property type="match status" value="1"/>
</dbReference>
<keyword evidence="3" id="KW-1185">Reference proteome</keyword>
<dbReference type="PANTHER" id="PTHR12905:SF18">
    <property type="entry name" value="ESTER HYDROLASE, PUTATIVE (AFU_ORTHOLOGUE AFUA_4G03130)-RELATED"/>
    <property type="match status" value="1"/>
</dbReference>
<gene>
    <name evidence="2" type="ORF">B0T17DRAFT_592900</name>
</gene>
<dbReference type="GO" id="GO:0016787">
    <property type="term" value="F:hydrolase activity"/>
    <property type="evidence" value="ECO:0007669"/>
    <property type="project" value="InterPro"/>
</dbReference>
<protein>
    <submittedName>
        <fullName evidence="2">Metallo-dependent phosphatase-like protein</fullName>
    </submittedName>
</protein>
<dbReference type="Gene3D" id="3.60.21.10">
    <property type="match status" value="1"/>
</dbReference>
<feature type="domain" description="Calcineurin-like phosphoesterase" evidence="1">
    <location>
        <begin position="41"/>
        <end position="220"/>
    </location>
</feature>